<evidence type="ECO:0000313" key="2">
    <source>
        <dbReference type="EMBL" id="AFU58076.1"/>
    </source>
</evidence>
<protein>
    <recommendedName>
        <fullName evidence="1">Late embryogenesis abundant protein LEA-2 subgroup domain-containing protein</fullName>
    </recommendedName>
</protein>
<dbReference type="Gene3D" id="2.60.40.1820">
    <property type="match status" value="1"/>
</dbReference>
<dbReference type="InParanoid" id="K0I9S5"/>
<proteinExistence type="predicted"/>
<feature type="domain" description="Late embryogenesis abundant protein LEA-2 subgroup" evidence="1">
    <location>
        <begin position="31"/>
        <end position="89"/>
    </location>
</feature>
<sequence>MNYYTLNNLQFRGNTAESIDFATLSMDMKIDACNPTPIPTRFDKFTIAVNYRGEEFATMMINGKTIPPYQTTILDGRMSVNGEAFAGLFMKTLADGLAGRQGQSFEQEEDMTVVTTIDSRALGFIPISDRKSLAMSEFQQQMQQDDEDQFSCA</sequence>
<keyword evidence="3" id="KW-1185">Reference proteome</keyword>
<dbReference type="AlphaFoldDB" id="K0I9S5"/>
<organism evidence="2 3">
    <name type="scientific">Nitrososphaera gargensis (strain Ga9.2)</name>
    <dbReference type="NCBI Taxonomy" id="1237085"/>
    <lineage>
        <taxon>Archaea</taxon>
        <taxon>Nitrososphaerota</taxon>
        <taxon>Nitrososphaeria</taxon>
        <taxon>Nitrososphaerales</taxon>
        <taxon>Nitrososphaeraceae</taxon>
        <taxon>Nitrososphaera</taxon>
    </lineage>
</organism>
<name>K0I9S5_NITGG</name>
<reference evidence="2 3" key="1">
    <citation type="journal article" date="2012" name="Environ. Microbiol.">
        <title>The genome of the ammonia-oxidizing Candidatus Nitrososphaera gargensis: insights into metabolic versatility and environmental adaptations.</title>
        <authorList>
            <person name="Spang A."/>
            <person name="Poehlein A."/>
            <person name="Offre P."/>
            <person name="Zumbragel S."/>
            <person name="Haider S."/>
            <person name="Rychlik N."/>
            <person name="Nowka B."/>
            <person name="Schmeisser C."/>
            <person name="Lebedeva E.V."/>
            <person name="Rattei T."/>
            <person name="Bohm C."/>
            <person name="Schmid M."/>
            <person name="Galushko A."/>
            <person name="Hatzenpichler R."/>
            <person name="Weinmaier T."/>
            <person name="Daniel R."/>
            <person name="Schleper C."/>
            <person name="Spieck E."/>
            <person name="Streit W."/>
            <person name="Wagner M."/>
        </authorList>
    </citation>
    <scope>NUCLEOTIDE SEQUENCE [LARGE SCALE GENOMIC DNA]</scope>
    <source>
        <strain evidence="3">Ga9.2</strain>
    </source>
</reference>
<dbReference type="EMBL" id="CP002408">
    <property type="protein sequence ID" value="AFU58076.1"/>
    <property type="molecule type" value="Genomic_DNA"/>
</dbReference>
<dbReference type="InterPro" id="IPR004864">
    <property type="entry name" value="LEA_2"/>
</dbReference>
<dbReference type="Pfam" id="PF03168">
    <property type="entry name" value="LEA_2"/>
    <property type="match status" value="1"/>
</dbReference>
<dbReference type="KEGG" id="nga:Ngar_c11340"/>
<gene>
    <name evidence="2" type="ordered locus">Ngar_c11340</name>
</gene>
<dbReference type="HOGENOM" id="CLU_1536714_0_0_2"/>
<evidence type="ECO:0000313" key="3">
    <source>
        <dbReference type="Proteomes" id="UP000008037"/>
    </source>
</evidence>
<dbReference type="STRING" id="1237085.Ngar_c11340"/>
<dbReference type="BioCyc" id="CNIT1237085:G1324-1132-MONOMER"/>
<dbReference type="Proteomes" id="UP000008037">
    <property type="component" value="Chromosome"/>
</dbReference>
<evidence type="ECO:0000259" key="1">
    <source>
        <dbReference type="Pfam" id="PF03168"/>
    </source>
</evidence>
<accession>K0I9S5</accession>